<evidence type="ECO:0000313" key="5">
    <source>
        <dbReference type="EMBL" id="KAG3200720.1"/>
    </source>
</evidence>
<evidence type="ECO:0000313" key="6">
    <source>
        <dbReference type="EMBL" id="RAW38450.1"/>
    </source>
</evidence>
<evidence type="ECO:0000313" key="4">
    <source>
        <dbReference type="EMBL" id="KAG2959558.1"/>
    </source>
</evidence>
<dbReference type="VEuPathDB" id="FungiDB:PC110_g5329"/>
<dbReference type="EMBL" id="RCMK01001932">
    <property type="protein sequence ID" value="KAG2886672.1"/>
    <property type="molecule type" value="Genomic_DNA"/>
</dbReference>
<evidence type="ECO:0000313" key="2">
    <source>
        <dbReference type="EMBL" id="KAG2878810.1"/>
    </source>
</evidence>
<dbReference type="Proteomes" id="UP000251314">
    <property type="component" value="Unassembled WGS sequence"/>
</dbReference>
<keyword evidence="7" id="KW-1185">Reference proteome</keyword>
<dbReference type="Proteomes" id="UP000774804">
    <property type="component" value="Unassembled WGS sequence"/>
</dbReference>
<sequence length="169" mass="19434">MVFQFTPSQDLEMMRELIRQKPFAAKRGATLEVWDNVAAALSTALQQKVKVKQIRDRLNLLKARLKANEQASFLTSGVEESLDAINIQSHYSDVDGKEREYVELVRLHIETKAAEKLSKEKKEEFHIFPSNWYGQLVYHHAKCLNGCSSSSLASNNLRYTHKLHKYAQL</sequence>
<reference evidence="6 7" key="1">
    <citation type="submission" date="2018-01" db="EMBL/GenBank/DDBJ databases">
        <title>Draft genome of the strawberry crown rot pathogen Phytophthora cactorum.</title>
        <authorList>
            <person name="Armitage A.D."/>
            <person name="Lysoe E."/>
            <person name="Nellist C.F."/>
            <person name="Harrison R.J."/>
            <person name="Brurberg M.B."/>
        </authorList>
    </citation>
    <scope>NUCLEOTIDE SEQUENCE [LARGE SCALE GENOMIC DNA]</scope>
    <source>
        <strain evidence="6 7">10300</strain>
    </source>
</reference>
<dbReference type="AlphaFoldDB" id="A0A329SP35"/>
<proteinExistence type="predicted"/>
<name>A0A329SP35_9STRA</name>
<dbReference type="OrthoDB" id="127996at2759"/>
<dbReference type="Proteomes" id="UP000736787">
    <property type="component" value="Unassembled WGS sequence"/>
</dbReference>
<accession>A0A329SP35</accession>
<evidence type="ECO:0000313" key="7">
    <source>
        <dbReference type="Proteomes" id="UP000251314"/>
    </source>
</evidence>
<evidence type="ECO:0000313" key="3">
    <source>
        <dbReference type="EMBL" id="KAG2886672.1"/>
    </source>
</evidence>
<dbReference type="EMBL" id="RCMV01002899">
    <property type="protein sequence ID" value="KAG3200720.1"/>
    <property type="molecule type" value="Genomic_DNA"/>
</dbReference>
<dbReference type="EMBL" id="RCML01001969">
    <property type="protein sequence ID" value="KAG2959558.1"/>
    <property type="molecule type" value="Genomic_DNA"/>
</dbReference>
<comment type="caution">
    <text evidence="6">The sequence shown here is derived from an EMBL/GenBank/DDBJ whole genome shotgun (WGS) entry which is preliminary data.</text>
</comment>
<dbReference type="EMBL" id="RCMI01002091">
    <property type="protein sequence ID" value="KAG2878810.1"/>
    <property type="molecule type" value="Genomic_DNA"/>
</dbReference>
<dbReference type="EMBL" id="MJFZ01000088">
    <property type="protein sequence ID" value="RAW38450.1"/>
    <property type="molecule type" value="Genomic_DNA"/>
</dbReference>
<evidence type="ECO:0000313" key="1">
    <source>
        <dbReference type="EMBL" id="KAG2818999.1"/>
    </source>
</evidence>
<organism evidence="6 7">
    <name type="scientific">Phytophthora cactorum</name>
    <dbReference type="NCBI Taxonomy" id="29920"/>
    <lineage>
        <taxon>Eukaryota</taxon>
        <taxon>Sar</taxon>
        <taxon>Stramenopiles</taxon>
        <taxon>Oomycota</taxon>
        <taxon>Peronosporomycetes</taxon>
        <taxon>Peronosporales</taxon>
        <taxon>Peronosporaceae</taxon>
        <taxon>Phytophthora</taxon>
    </lineage>
</organism>
<reference evidence="1" key="2">
    <citation type="submission" date="2018-10" db="EMBL/GenBank/DDBJ databases">
        <title>Effector identification in a new, highly contiguous assembly of the strawberry crown rot pathogen Phytophthora cactorum.</title>
        <authorList>
            <person name="Armitage A.D."/>
            <person name="Nellist C.F."/>
            <person name="Bates H."/>
            <person name="Vickerstaff R.J."/>
            <person name="Harrison R.J."/>
        </authorList>
    </citation>
    <scope>NUCLEOTIDE SEQUENCE</scope>
    <source>
        <strain evidence="1">15-7</strain>
        <strain evidence="2">4032</strain>
        <strain evidence="3">4040</strain>
        <strain evidence="4">P415</strain>
        <strain evidence="5">P421</strain>
    </source>
</reference>
<gene>
    <name evidence="6" type="ORF">PC110_g5329</name>
    <name evidence="1" type="ORF">PC113_g22793</name>
    <name evidence="2" type="ORF">PC115_g22968</name>
    <name evidence="3" type="ORF">PC117_g25333</name>
    <name evidence="4" type="ORF">PC118_g22959</name>
    <name evidence="5" type="ORF">PC129_g23744</name>
</gene>
<protein>
    <submittedName>
        <fullName evidence="6">Uncharacterized protein</fullName>
    </submittedName>
</protein>
<dbReference type="Proteomes" id="UP000735874">
    <property type="component" value="Unassembled WGS sequence"/>
</dbReference>
<dbReference type="EMBL" id="RCMG01001841">
    <property type="protein sequence ID" value="KAG2818999.1"/>
    <property type="molecule type" value="Genomic_DNA"/>
</dbReference>
<dbReference type="Proteomes" id="UP000697107">
    <property type="component" value="Unassembled WGS sequence"/>
</dbReference>
<dbReference type="Proteomes" id="UP000760860">
    <property type="component" value="Unassembled WGS sequence"/>
</dbReference>